<proteinExistence type="predicted"/>
<name>A0A0F9GTJ0_9ZZZZ</name>
<dbReference type="AlphaFoldDB" id="A0A0F9GTJ0"/>
<comment type="caution">
    <text evidence="1">The sequence shown here is derived from an EMBL/GenBank/DDBJ whole genome shotgun (WGS) entry which is preliminary data.</text>
</comment>
<organism evidence="1">
    <name type="scientific">marine sediment metagenome</name>
    <dbReference type="NCBI Taxonomy" id="412755"/>
    <lineage>
        <taxon>unclassified sequences</taxon>
        <taxon>metagenomes</taxon>
        <taxon>ecological metagenomes</taxon>
    </lineage>
</organism>
<dbReference type="EMBL" id="LAZR01025192">
    <property type="protein sequence ID" value="KKL72700.1"/>
    <property type="molecule type" value="Genomic_DNA"/>
</dbReference>
<protein>
    <submittedName>
        <fullName evidence="1">Uncharacterized protein</fullName>
    </submittedName>
</protein>
<reference evidence="1" key="1">
    <citation type="journal article" date="2015" name="Nature">
        <title>Complex archaea that bridge the gap between prokaryotes and eukaryotes.</title>
        <authorList>
            <person name="Spang A."/>
            <person name="Saw J.H."/>
            <person name="Jorgensen S.L."/>
            <person name="Zaremba-Niedzwiedzka K."/>
            <person name="Martijn J."/>
            <person name="Lind A.E."/>
            <person name="van Eijk R."/>
            <person name="Schleper C."/>
            <person name="Guy L."/>
            <person name="Ettema T.J."/>
        </authorList>
    </citation>
    <scope>NUCLEOTIDE SEQUENCE</scope>
</reference>
<evidence type="ECO:0000313" key="1">
    <source>
        <dbReference type="EMBL" id="KKL72700.1"/>
    </source>
</evidence>
<accession>A0A0F9GTJ0</accession>
<gene>
    <name evidence="1" type="ORF">LCGC14_2082290</name>
</gene>
<sequence length="61" mass="7154">MNIFETENARLQDRVEEAETEMKYSAEIICLACCSALGYHFCGLAWCTHRACKPWLWEKPR</sequence>